<dbReference type="RefSeq" id="WP_379913711.1">
    <property type="nucleotide sequence ID" value="NZ_JBHSWE010000002.1"/>
</dbReference>
<name>A0ABW2A9H6_9GAMM</name>
<protein>
    <recommendedName>
        <fullName evidence="3">Cthe-2314-like HEPN domain-containing protein</fullName>
    </recommendedName>
</protein>
<evidence type="ECO:0000313" key="1">
    <source>
        <dbReference type="EMBL" id="MFC6674080.1"/>
    </source>
</evidence>
<sequence length="247" mass="28667">MTLNLSRLPKISALNFTDQLMSSLVIQTETVIGEEINRFLQNGPETIEIEIAKEEGIFQYIDYYCGLTDQDVMLNEAFTEYFPSLSRRSAFQTIYGVYEVELQALCQAYQSELGGKKFDNFDGSGVVKVHNFIKKYFPNLEHNPEWKLVDKLRILRNNCVHNNGCVYKKNKEIKEIADLIENNPNLFHHNGPKFLDQHGNEEFYNDGSPRRAGRFMIFEKGSLKFVVDTFKAYVEVLNHEYLSHKNT</sequence>
<evidence type="ECO:0008006" key="3">
    <source>
        <dbReference type="Google" id="ProtNLM"/>
    </source>
</evidence>
<reference evidence="2" key="1">
    <citation type="journal article" date="2019" name="Int. J. Syst. Evol. Microbiol.">
        <title>The Global Catalogue of Microorganisms (GCM) 10K type strain sequencing project: providing services to taxonomists for standard genome sequencing and annotation.</title>
        <authorList>
            <consortium name="The Broad Institute Genomics Platform"/>
            <consortium name="The Broad Institute Genome Sequencing Center for Infectious Disease"/>
            <person name="Wu L."/>
            <person name="Ma J."/>
        </authorList>
    </citation>
    <scope>NUCLEOTIDE SEQUENCE [LARGE SCALE GENOMIC DNA]</scope>
    <source>
        <strain evidence="2">NBRC 111756</strain>
    </source>
</reference>
<dbReference type="EMBL" id="JBHSWE010000002">
    <property type="protein sequence ID" value="MFC6674080.1"/>
    <property type="molecule type" value="Genomic_DNA"/>
</dbReference>
<proteinExistence type="predicted"/>
<comment type="caution">
    <text evidence="1">The sequence shown here is derived from an EMBL/GenBank/DDBJ whole genome shotgun (WGS) entry which is preliminary data.</text>
</comment>
<keyword evidence="2" id="KW-1185">Reference proteome</keyword>
<evidence type="ECO:0000313" key="2">
    <source>
        <dbReference type="Proteomes" id="UP001596422"/>
    </source>
</evidence>
<organism evidence="1 2">
    <name type="scientific">Marinobacterium aestuariivivens</name>
    <dbReference type="NCBI Taxonomy" id="1698799"/>
    <lineage>
        <taxon>Bacteria</taxon>
        <taxon>Pseudomonadati</taxon>
        <taxon>Pseudomonadota</taxon>
        <taxon>Gammaproteobacteria</taxon>
        <taxon>Oceanospirillales</taxon>
        <taxon>Oceanospirillaceae</taxon>
        <taxon>Marinobacterium</taxon>
    </lineage>
</organism>
<accession>A0ABW2A9H6</accession>
<dbReference type="Proteomes" id="UP001596422">
    <property type="component" value="Unassembled WGS sequence"/>
</dbReference>
<gene>
    <name evidence="1" type="ORF">ACFQDL_31265</name>
</gene>